<dbReference type="CDD" id="cd16380">
    <property type="entry name" value="YitT_C"/>
    <property type="match status" value="1"/>
</dbReference>
<organism evidence="8 9">
    <name type="scientific">Enterococcus eurekensis</name>
    <dbReference type="NCBI Taxonomy" id="1159753"/>
    <lineage>
        <taxon>Bacteria</taxon>
        <taxon>Bacillati</taxon>
        <taxon>Bacillota</taxon>
        <taxon>Bacilli</taxon>
        <taxon>Lactobacillales</taxon>
        <taxon>Enterococcaceae</taxon>
        <taxon>Enterococcus</taxon>
    </lineage>
</organism>
<feature type="transmembrane region" description="Helical" evidence="6">
    <location>
        <begin position="54"/>
        <end position="73"/>
    </location>
</feature>
<dbReference type="PANTHER" id="PTHR33545">
    <property type="entry name" value="UPF0750 MEMBRANE PROTEIN YITT-RELATED"/>
    <property type="match status" value="1"/>
</dbReference>
<evidence type="ECO:0000259" key="7">
    <source>
        <dbReference type="Pfam" id="PF10035"/>
    </source>
</evidence>
<accession>A0ABV9M446</accession>
<evidence type="ECO:0000256" key="6">
    <source>
        <dbReference type="SAM" id="Phobius"/>
    </source>
</evidence>
<dbReference type="Gene3D" id="3.30.70.120">
    <property type="match status" value="1"/>
</dbReference>
<feature type="transmembrane region" description="Helical" evidence="6">
    <location>
        <begin position="82"/>
        <end position="100"/>
    </location>
</feature>
<evidence type="ECO:0000256" key="3">
    <source>
        <dbReference type="ARBA" id="ARBA00022692"/>
    </source>
</evidence>
<dbReference type="PIRSF" id="PIRSF006483">
    <property type="entry name" value="Membrane_protein_YitT"/>
    <property type="match status" value="1"/>
</dbReference>
<comment type="subcellular location">
    <subcellularLocation>
        <location evidence="1">Cell membrane</location>
        <topology evidence="1">Multi-pass membrane protein</topology>
    </subcellularLocation>
</comment>
<sequence>MILKDIFSLKTIKDFIFILLGTAIFGFTVIFFNIPNDLAEGGITGITLIGRSLFGINPAITTLLLNVPLIIIGRKHLGVRSFYYTILGTFGLSFWLAFWQKVPIAIDLNHDILIASLLGGLIAGFGVGLVYKVGGTTGGSDIIARILEKYWGISVGRSLLIFDVIVLTASLTYISLVQMMYTLIYAYVFSKVIDSIIDGGYSAKGMYILSNQNFEIAPVLMSELERGVTYLDGEGAYSRQTKKMIYIVLTPREVPEAKRIVHEFDPSAFISIINVHEALGEGFGYLRPQKNLFKQRKKQRS</sequence>
<dbReference type="InterPro" id="IPR015867">
    <property type="entry name" value="N-reg_PII/ATP_PRibTrfase_C"/>
</dbReference>
<evidence type="ECO:0000313" key="9">
    <source>
        <dbReference type="Proteomes" id="UP001596026"/>
    </source>
</evidence>
<protein>
    <submittedName>
        <fullName evidence="8">YitT family protein</fullName>
    </submittedName>
</protein>
<dbReference type="Proteomes" id="UP001596026">
    <property type="component" value="Unassembled WGS sequence"/>
</dbReference>
<dbReference type="EMBL" id="JBHSGT010000014">
    <property type="protein sequence ID" value="MFC4709413.1"/>
    <property type="molecule type" value="Genomic_DNA"/>
</dbReference>
<dbReference type="Pfam" id="PF10035">
    <property type="entry name" value="DUF2179"/>
    <property type="match status" value="1"/>
</dbReference>
<name>A0ABV9M446_9ENTE</name>
<keyword evidence="5 6" id="KW-0472">Membrane</keyword>
<dbReference type="Pfam" id="PF02588">
    <property type="entry name" value="YitT_membrane"/>
    <property type="match status" value="1"/>
</dbReference>
<keyword evidence="9" id="KW-1185">Reference proteome</keyword>
<evidence type="ECO:0000256" key="1">
    <source>
        <dbReference type="ARBA" id="ARBA00004651"/>
    </source>
</evidence>
<keyword evidence="3 6" id="KW-0812">Transmembrane</keyword>
<dbReference type="InterPro" id="IPR051461">
    <property type="entry name" value="UPF0750_membrane"/>
</dbReference>
<dbReference type="RefSeq" id="WP_379963322.1">
    <property type="nucleotide sequence ID" value="NZ_JBHSGT010000014.1"/>
</dbReference>
<keyword evidence="4 6" id="KW-1133">Transmembrane helix</keyword>
<evidence type="ECO:0000256" key="5">
    <source>
        <dbReference type="ARBA" id="ARBA00023136"/>
    </source>
</evidence>
<evidence type="ECO:0000313" key="8">
    <source>
        <dbReference type="EMBL" id="MFC4709413.1"/>
    </source>
</evidence>
<feature type="transmembrane region" description="Helical" evidence="6">
    <location>
        <begin position="159"/>
        <end position="188"/>
    </location>
</feature>
<dbReference type="PANTHER" id="PTHR33545:SF10">
    <property type="entry name" value="UPF0750 MEMBRANE PROTEIN YPJC"/>
    <property type="match status" value="1"/>
</dbReference>
<evidence type="ECO:0000256" key="2">
    <source>
        <dbReference type="ARBA" id="ARBA00022475"/>
    </source>
</evidence>
<reference evidence="9" key="1">
    <citation type="journal article" date="2019" name="Int. J. Syst. Evol. Microbiol.">
        <title>The Global Catalogue of Microorganisms (GCM) 10K type strain sequencing project: providing services to taxonomists for standard genome sequencing and annotation.</title>
        <authorList>
            <consortium name="The Broad Institute Genomics Platform"/>
            <consortium name="The Broad Institute Genome Sequencing Center for Infectious Disease"/>
            <person name="Wu L."/>
            <person name="Ma J."/>
        </authorList>
    </citation>
    <scope>NUCLEOTIDE SEQUENCE [LARGE SCALE GENOMIC DNA]</scope>
    <source>
        <strain evidence="9">CGMCC 1.19061</strain>
    </source>
</reference>
<feature type="transmembrane region" description="Helical" evidence="6">
    <location>
        <begin position="12"/>
        <end position="34"/>
    </location>
</feature>
<dbReference type="InterPro" id="IPR003740">
    <property type="entry name" value="YitT"/>
</dbReference>
<feature type="transmembrane region" description="Helical" evidence="6">
    <location>
        <begin position="112"/>
        <end position="131"/>
    </location>
</feature>
<proteinExistence type="predicted"/>
<feature type="domain" description="DUF2179" evidence="7">
    <location>
        <begin position="226"/>
        <end position="280"/>
    </location>
</feature>
<dbReference type="InterPro" id="IPR019264">
    <property type="entry name" value="DUF2179"/>
</dbReference>
<keyword evidence="2" id="KW-1003">Cell membrane</keyword>
<comment type="caution">
    <text evidence="8">The sequence shown here is derived from an EMBL/GenBank/DDBJ whole genome shotgun (WGS) entry which is preliminary data.</text>
</comment>
<gene>
    <name evidence="8" type="ORF">ACFO3L_02050</name>
</gene>
<evidence type="ECO:0000256" key="4">
    <source>
        <dbReference type="ARBA" id="ARBA00022989"/>
    </source>
</evidence>